<evidence type="ECO:0000313" key="3">
    <source>
        <dbReference type="EMBL" id="CAG8493689.1"/>
    </source>
</evidence>
<name>A0A9N8ZG95_9GLOM</name>
<dbReference type="InterPro" id="IPR029063">
    <property type="entry name" value="SAM-dependent_MTases_sf"/>
</dbReference>
<comment type="caution">
    <text evidence="3">The sequence shown here is derived from an EMBL/GenBank/DDBJ whole genome shotgun (WGS) entry which is preliminary data.</text>
</comment>
<dbReference type="CDD" id="cd02440">
    <property type="entry name" value="AdoMet_MTases"/>
    <property type="match status" value="1"/>
</dbReference>
<proteinExistence type="predicted"/>
<dbReference type="AlphaFoldDB" id="A0A9N8ZG95"/>
<evidence type="ECO:0000313" key="4">
    <source>
        <dbReference type="Proteomes" id="UP000789831"/>
    </source>
</evidence>
<dbReference type="OrthoDB" id="2013972at2759"/>
<feature type="region of interest" description="Disordered" evidence="1">
    <location>
        <begin position="1"/>
        <end position="39"/>
    </location>
</feature>
<feature type="compositionally biased region" description="Basic residues" evidence="1">
    <location>
        <begin position="7"/>
        <end position="17"/>
    </location>
</feature>
<accession>A0A9N8ZG95</accession>
<protein>
    <submittedName>
        <fullName evidence="3">3470_t:CDS:1</fullName>
    </submittedName>
</protein>
<dbReference type="EMBL" id="CAJVPL010000410">
    <property type="protein sequence ID" value="CAG8493689.1"/>
    <property type="molecule type" value="Genomic_DNA"/>
</dbReference>
<dbReference type="GO" id="GO:0008168">
    <property type="term" value="F:methyltransferase activity"/>
    <property type="evidence" value="ECO:0007669"/>
    <property type="project" value="TreeGrafter"/>
</dbReference>
<dbReference type="PANTHER" id="PTHR43591">
    <property type="entry name" value="METHYLTRANSFERASE"/>
    <property type="match status" value="1"/>
</dbReference>
<evidence type="ECO:0000259" key="2">
    <source>
        <dbReference type="Pfam" id="PF13649"/>
    </source>
</evidence>
<sequence length="274" mass="31253">MGNQHSRQSRQSKRRRFKETSSICSNEYSPSSTDSRNFSSPIEDHLKAGGLQILDIGCGPGTWMIDMAKTYPLCSFTGVDISPLYPFNELPENVEFIQANLLDGLPIENSKFDFVVMHFLTIRQWKPIIKEAARVMKPGAWLEWMGYDPTLRNQGENTKKLRQSLLAASKSKGVDPWIITEFPRILDNSGIFVNILNVKRTAVYGSIGGKCGELCVDISISTYQALKKATMEFMSLTSQEYDLLLNNVREEFERYQTIMELHRFCAQKIMIDIE</sequence>
<organism evidence="3 4">
    <name type="scientific">Ambispora gerdemannii</name>
    <dbReference type="NCBI Taxonomy" id="144530"/>
    <lineage>
        <taxon>Eukaryota</taxon>
        <taxon>Fungi</taxon>
        <taxon>Fungi incertae sedis</taxon>
        <taxon>Mucoromycota</taxon>
        <taxon>Glomeromycotina</taxon>
        <taxon>Glomeromycetes</taxon>
        <taxon>Archaeosporales</taxon>
        <taxon>Ambisporaceae</taxon>
        <taxon>Ambispora</taxon>
    </lineage>
</organism>
<keyword evidence="4" id="KW-1185">Reference proteome</keyword>
<dbReference type="InterPro" id="IPR041698">
    <property type="entry name" value="Methyltransf_25"/>
</dbReference>
<reference evidence="3" key="1">
    <citation type="submission" date="2021-06" db="EMBL/GenBank/DDBJ databases">
        <authorList>
            <person name="Kallberg Y."/>
            <person name="Tangrot J."/>
            <person name="Rosling A."/>
        </authorList>
    </citation>
    <scope>NUCLEOTIDE SEQUENCE</scope>
    <source>
        <strain evidence="3">MT106</strain>
    </source>
</reference>
<dbReference type="PANTHER" id="PTHR43591:SF24">
    <property type="entry name" value="2-METHOXY-6-POLYPRENYL-1,4-BENZOQUINOL METHYLASE, MITOCHONDRIAL"/>
    <property type="match status" value="1"/>
</dbReference>
<dbReference type="SUPFAM" id="SSF53335">
    <property type="entry name" value="S-adenosyl-L-methionine-dependent methyltransferases"/>
    <property type="match status" value="1"/>
</dbReference>
<evidence type="ECO:0000256" key="1">
    <source>
        <dbReference type="SAM" id="MobiDB-lite"/>
    </source>
</evidence>
<dbReference type="Pfam" id="PF13649">
    <property type="entry name" value="Methyltransf_25"/>
    <property type="match status" value="1"/>
</dbReference>
<gene>
    <name evidence="3" type="ORF">AGERDE_LOCUS3886</name>
</gene>
<feature type="compositionally biased region" description="Polar residues" evidence="1">
    <location>
        <begin position="20"/>
        <end position="39"/>
    </location>
</feature>
<dbReference type="Proteomes" id="UP000789831">
    <property type="component" value="Unassembled WGS sequence"/>
</dbReference>
<dbReference type="Gene3D" id="3.40.50.150">
    <property type="entry name" value="Vaccinia Virus protein VP39"/>
    <property type="match status" value="1"/>
</dbReference>
<feature type="domain" description="Methyltransferase" evidence="2">
    <location>
        <begin position="53"/>
        <end position="139"/>
    </location>
</feature>